<organism evidence="1 2">
    <name type="scientific">Armillaria solidipes</name>
    <dbReference type="NCBI Taxonomy" id="1076256"/>
    <lineage>
        <taxon>Eukaryota</taxon>
        <taxon>Fungi</taxon>
        <taxon>Dikarya</taxon>
        <taxon>Basidiomycota</taxon>
        <taxon>Agaricomycotina</taxon>
        <taxon>Agaricomycetes</taxon>
        <taxon>Agaricomycetidae</taxon>
        <taxon>Agaricales</taxon>
        <taxon>Marasmiineae</taxon>
        <taxon>Physalacriaceae</taxon>
        <taxon>Armillaria</taxon>
    </lineage>
</organism>
<name>A0A2H3BCD4_9AGAR</name>
<proteinExistence type="predicted"/>
<dbReference type="Proteomes" id="UP000218334">
    <property type="component" value="Unassembled WGS sequence"/>
</dbReference>
<dbReference type="STRING" id="1076256.A0A2H3BCD4"/>
<dbReference type="AlphaFoldDB" id="A0A2H3BCD4"/>
<gene>
    <name evidence="1" type="ORF">ARMSODRAFT_1025633</name>
</gene>
<accession>A0A2H3BCD4</accession>
<reference evidence="2" key="1">
    <citation type="journal article" date="2017" name="Nat. Ecol. Evol.">
        <title>Genome expansion and lineage-specific genetic innovations in the forest pathogenic fungi Armillaria.</title>
        <authorList>
            <person name="Sipos G."/>
            <person name="Prasanna A.N."/>
            <person name="Walter M.C."/>
            <person name="O'Connor E."/>
            <person name="Balint B."/>
            <person name="Krizsan K."/>
            <person name="Kiss B."/>
            <person name="Hess J."/>
            <person name="Varga T."/>
            <person name="Slot J."/>
            <person name="Riley R."/>
            <person name="Boka B."/>
            <person name="Rigling D."/>
            <person name="Barry K."/>
            <person name="Lee J."/>
            <person name="Mihaltcheva S."/>
            <person name="LaButti K."/>
            <person name="Lipzen A."/>
            <person name="Waldron R."/>
            <person name="Moloney N.M."/>
            <person name="Sperisen C."/>
            <person name="Kredics L."/>
            <person name="Vagvoelgyi C."/>
            <person name="Patrignani A."/>
            <person name="Fitzpatrick D."/>
            <person name="Nagy I."/>
            <person name="Doyle S."/>
            <person name="Anderson J.B."/>
            <person name="Grigoriev I.V."/>
            <person name="Gueldener U."/>
            <person name="Muensterkoetter M."/>
            <person name="Nagy L.G."/>
        </authorList>
    </citation>
    <scope>NUCLEOTIDE SEQUENCE [LARGE SCALE GENOMIC DNA]</scope>
    <source>
        <strain evidence="2">28-4</strain>
    </source>
</reference>
<protein>
    <recommendedName>
        <fullName evidence="3">HNH nuclease domain-containing protein</fullName>
    </recommendedName>
</protein>
<dbReference type="EMBL" id="KZ293475">
    <property type="protein sequence ID" value="PBK61503.1"/>
    <property type="molecule type" value="Genomic_DNA"/>
</dbReference>
<evidence type="ECO:0000313" key="1">
    <source>
        <dbReference type="EMBL" id="PBK61503.1"/>
    </source>
</evidence>
<keyword evidence="2" id="KW-1185">Reference proteome</keyword>
<sequence>MTTRDIVRNYLALDDEEMKAFVATIDDPSNGIGFELVTRHQFDKFKFSLHSTDVPNAYSIKTYKYFRFLVPPTGGDQHRVVFKDYSNSDPPIPPPNPTYLRLHAAVAVILHVSGTAAVLDQFEEKYGEGSGCSGLLAKSEYKFENLIRFLDLGSTMISARD</sequence>
<evidence type="ECO:0008006" key="3">
    <source>
        <dbReference type="Google" id="ProtNLM"/>
    </source>
</evidence>
<evidence type="ECO:0000313" key="2">
    <source>
        <dbReference type="Proteomes" id="UP000218334"/>
    </source>
</evidence>